<gene>
    <name evidence="5" type="primary">LOC105365247</name>
</gene>
<dbReference type="InterPro" id="IPR036398">
    <property type="entry name" value="CA_dom_sf"/>
</dbReference>
<proteinExistence type="inferred from homology"/>
<name>A0AAJ6YP45_9HYME</name>
<dbReference type="AlphaFoldDB" id="A0AAJ6YP45"/>
<dbReference type="GO" id="GO:0004089">
    <property type="term" value="F:carbonate dehydratase activity"/>
    <property type="evidence" value="ECO:0007669"/>
    <property type="project" value="InterPro"/>
</dbReference>
<evidence type="ECO:0000313" key="5">
    <source>
        <dbReference type="RefSeq" id="XP_011501664.1"/>
    </source>
</evidence>
<dbReference type="Gene3D" id="3.10.200.10">
    <property type="entry name" value="Alpha carbonic anhydrase"/>
    <property type="match status" value="1"/>
</dbReference>
<comment type="similarity">
    <text evidence="1">Belongs to the alpha-carbonic anhydrase family.</text>
</comment>
<feature type="domain" description="Alpha-carbonic anhydrase" evidence="3">
    <location>
        <begin position="39"/>
        <end position="296"/>
    </location>
</feature>
<keyword evidence="2" id="KW-0732">Signal</keyword>
<dbReference type="InterPro" id="IPR023561">
    <property type="entry name" value="Carbonic_anhydrase_a-class"/>
</dbReference>
<dbReference type="SUPFAM" id="SSF51069">
    <property type="entry name" value="Carbonic anhydrase"/>
    <property type="match status" value="1"/>
</dbReference>
<keyword evidence="4" id="KW-1185">Reference proteome</keyword>
<dbReference type="Pfam" id="PF00194">
    <property type="entry name" value="Carb_anhydrase"/>
    <property type="match status" value="1"/>
</dbReference>
<organism evidence="4 5">
    <name type="scientific">Ceratosolen solmsi marchali</name>
    <dbReference type="NCBI Taxonomy" id="326594"/>
    <lineage>
        <taxon>Eukaryota</taxon>
        <taxon>Metazoa</taxon>
        <taxon>Ecdysozoa</taxon>
        <taxon>Arthropoda</taxon>
        <taxon>Hexapoda</taxon>
        <taxon>Insecta</taxon>
        <taxon>Pterygota</taxon>
        <taxon>Neoptera</taxon>
        <taxon>Endopterygota</taxon>
        <taxon>Hymenoptera</taxon>
        <taxon>Apocrita</taxon>
        <taxon>Proctotrupomorpha</taxon>
        <taxon>Chalcidoidea</taxon>
        <taxon>Agaonidae</taxon>
        <taxon>Agaoninae</taxon>
        <taxon>Ceratosolen</taxon>
    </lineage>
</organism>
<evidence type="ECO:0000259" key="3">
    <source>
        <dbReference type="PROSITE" id="PS51144"/>
    </source>
</evidence>
<evidence type="ECO:0000256" key="1">
    <source>
        <dbReference type="ARBA" id="ARBA00010718"/>
    </source>
</evidence>
<dbReference type="KEGG" id="csol:105365247"/>
<feature type="chain" id="PRO_5042494632" evidence="2">
    <location>
        <begin position="33"/>
        <end position="296"/>
    </location>
</feature>
<dbReference type="GeneID" id="105365247"/>
<sequence>MDIIIFCGSILLFAMLLMELLDWLCLVSSSRCSESSWINPFIYGENNGPRVWRLLYPESRGCEQSPINIDGQCATVVAHSEPLRWQGYCDEPASMVIVNDGNKVILLGVWRSSMRPCLSGGPLKGVYDFCSIEFRWGPANDEGSEHSIDYMRYPMELQVVHTKRSTCTLPGVTTNDRDVVVILSYFFQLTSIDNPYLDHVVTNLWRISNPGCRFTVTAFPLEWLVPSFNTKFYTYSGSITQPPCTENAIWILNPCPIAISAQQISQFRNVCSIEGPILSNSRPVQKLNDRQIFYYT</sequence>
<dbReference type="GO" id="GO:0008270">
    <property type="term" value="F:zinc ion binding"/>
    <property type="evidence" value="ECO:0007669"/>
    <property type="project" value="InterPro"/>
</dbReference>
<dbReference type="PANTHER" id="PTHR18952">
    <property type="entry name" value="CARBONIC ANHYDRASE"/>
    <property type="match status" value="1"/>
</dbReference>
<dbReference type="Proteomes" id="UP000695007">
    <property type="component" value="Unplaced"/>
</dbReference>
<evidence type="ECO:0000313" key="4">
    <source>
        <dbReference type="Proteomes" id="UP000695007"/>
    </source>
</evidence>
<dbReference type="SMART" id="SM01057">
    <property type="entry name" value="Carb_anhydrase"/>
    <property type="match status" value="1"/>
</dbReference>
<dbReference type="PROSITE" id="PS51144">
    <property type="entry name" value="ALPHA_CA_2"/>
    <property type="match status" value="1"/>
</dbReference>
<accession>A0AAJ6YP45</accession>
<reference evidence="5" key="1">
    <citation type="submission" date="2025-08" db="UniProtKB">
        <authorList>
            <consortium name="RefSeq"/>
        </authorList>
    </citation>
    <scope>IDENTIFICATION</scope>
</reference>
<dbReference type="RefSeq" id="XP_011501664.1">
    <property type="nucleotide sequence ID" value="XM_011503362.1"/>
</dbReference>
<feature type="signal peptide" evidence="2">
    <location>
        <begin position="1"/>
        <end position="32"/>
    </location>
</feature>
<dbReference type="PANTHER" id="PTHR18952:SF227">
    <property type="entry name" value="CARBONIC ANHYDRASE 13-RELATED"/>
    <property type="match status" value="1"/>
</dbReference>
<dbReference type="InterPro" id="IPR001148">
    <property type="entry name" value="CA_dom"/>
</dbReference>
<protein>
    <submittedName>
        <fullName evidence="5">Carbonic anhydrase 13-like</fullName>
    </submittedName>
</protein>
<dbReference type="GO" id="GO:0005737">
    <property type="term" value="C:cytoplasm"/>
    <property type="evidence" value="ECO:0007669"/>
    <property type="project" value="TreeGrafter"/>
</dbReference>
<evidence type="ECO:0000256" key="2">
    <source>
        <dbReference type="SAM" id="SignalP"/>
    </source>
</evidence>